<name>A0A382C052_9ZZZZ</name>
<evidence type="ECO:0000313" key="2">
    <source>
        <dbReference type="EMBL" id="SVB19440.1"/>
    </source>
</evidence>
<evidence type="ECO:0000259" key="1">
    <source>
        <dbReference type="PROSITE" id="PS50404"/>
    </source>
</evidence>
<accession>A0A382C052</accession>
<dbReference type="PROSITE" id="PS51354">
    <property type="entry name" value="GLUTAREDOXIN_2"/>
    <property type="match status" value="1"/>
</dbReference>
<organism evidence="2">
    <name type="scientific">marine metagenome</name>
    <dbReference type="NCBI Taxonomy" id="408172"/>
    <lineage>
        <taxon>unclassified sequences</taxon>
        <taxon>metagenomes</taxon>
        <taxon>ecological metagenomes</taxon>
    </lineage>
</organism>
<dbReference type="GO" id="GO:0045454">
    <property type="term" value="P:cell redox homeostasis"/>
    <property type="evidence" value="ECO:0007669"/>
    <property type="project" value="TreeGrafter"/>
</dbReference>
<proteinExistence type="predicted"/>
<protein>
    <recommendedName>
        <fullName evidence="1">GST N-terminal domain-containing protein</fullName>
    </recommendedName>
</protein>
<dbReference type="PROSITE" id="PS50404">
    <property type="entry name" value="GST_NTER"/>
    <property type="match status" value="1"/>
</dbReference>
<dbReference type="InterPro" id="IPR051548">
    <property type="entry name" value="Grx-like_ET"/>
</dbReference>
<feature type="domain" description="GST N-terminal" evidence="1">
    <location>
        <begin position="1"/>
        <end position="79"/>
    </location>
</feature>
<dbReference type="InterPro" id="IPR004045">
    <property type="entry name" value="Glutathione_S-Trfase_N"/>
</dbReference>
<sequence>MGIKIYSTNWCPPCANAKRFLNEKNIEFEEINIETEGMSREDLEKITGGRTVPQIVIDDTPIGGYEDLIALDSEGKLPG</sequence>
<dbReference type="PRINTS" id="PR00160">
    <property type="entry name" value="GLUTAREDOXIN"/>
</dbReference>
<dbReference type="EMBL" id="UINC01032189">
    <property type="protein sequence ID" value="SVB19440.1"/>
    <property type="molecule type" value="Genomic_DNA"/>
</dbReference>
<dbReference type="Pfam" id="PF00462">
    <property type="entry name" value="Glutaredoxin"/>
    <property type="match status" value="1"/>
</dbReference>
<dbReference type="PANTHER" id="PTHR34386:SF1">
    <property type="entry name" value="GLUTAREDOXIN-LIKE PROTEIN NRDH"/>
    <property type="match status" value="1"/>
</dbReference>
<dbReference type="SUPFAM" id="SSF52833">
    <property type="entry name" value="Thioredoxin-like"/>
    <property type="match status" value="1"/>
</dbReference>
<reference evidence="2" key="1">
    <citation type="submission" date="2018-05" db="EMBL/GenBank/DDBJ databases">
        <authorList>
            <person name="Lanie J.A."/>
            <person name="Ng W.-L."/>
            <person name="Kazmierczak K.M."/>
            <person name="Andrzejewski T.M."/>
            <person name="Davidsen T.M."/>
            <person name="Wayne K.J."/>
            <person name="Tettelin H."/>
            <person name="Glass J.I."/>
            <person name="Rusch D."/>
            <person name="Podicherti R."/>
            <person name="Tsui H.-C.T."/>
            <person name="Winkler M.E."/>
        </authorList>
    </citation>
    <scope>NUCLEOTIDE SEQUENCE</scope>
</reference>
<dbReference type="GO" id="GO:0009055">
    <property type="term" value="F:electron transfer activity"/>
    <property type="evidence" value="ECO:0007669"/>
    <property type="project" value="TreeGrafter"/>
</dbReference>
<dbReference type="AlphaFoldDB" id="A0A382C052"/>
<gene>
    <name evidence="2" type="ORF">METZ01_LOCUS172294</name>
</gene>
<dbReference type="InterPro" id="IPR002109">
    <property type="entry name" value="Glutaredoxin"/>
</dbReference>
<dbReference type="PANTHER" id="PTHR34386">
    <property type="entry name" value="GLUTAREDOXIN"/>
    <property type="match status" value="1"/>
</dbReference>
<dbReference type="InterPro" id="IPR014025">
    <property type="entry name" value="Glutaredoxin_subgr"/>
</dbReference>
<dbReference type="Gene3D" id="3.40.30.10">
    <property type="entry name" value="Glutaredoxin"/>
    <property type="match status" value="1"/>
</dbReference>
<dbReference type="InterPro" id="IPR036249">
    <property type="entry name" value="Thioredoxin-like_sf"/>
</dbReference>